<name>A0A484PP13_9ZZZZ</name>
<gene>
    <name evidence="1" type="ORF">AMP9_4532</name>
</gene>
<dbReference type="AlphaFoldDB" id="A0A484PP13"/>
<proteinExistence type="predicted"/>
<accession>A0A484PP13</accession>
<dbReference type="EMBL" id="CAADHY010000023">
    <property type="protein sequence ID" value="VFR27593.1"/>
    <property type="molecule type" value="Genomic_DNA"/>
</dbReference>
<organism evidence="1">
    <name type="scientific">plant metagenome</name>
    <dbReference type="NCBI Taxonomy" id="1297885"/>
    <lineage>
        <taxon>unclassified sequences</taxon>
        <taxon>metagenomes</taxon>
        <taxon>organismal metagenomes</taxon>
    </lineage>
</organism>
<sequence>MTSSYYEATGVLVLDQVTPVIIALFGGMKLDATYPGDGQAYIAFNYCETCTDWDTVCEELAAVATSLGLPIANEQTLPTIEHVLEALSRHFGGDQDEALAKLIEHHSFDGFADFDALFLIATRFDDGHGLKEIRMEGCWSNGKQRLFESGGDGYFLSRECKVSSDSSHAVYLGNNLRKALLLNNVEAAADVLAQEAQRLLAGVANKAQRRQLQQRLSERLRCLAAT</sequence>
<evidence type="ECO:0000313" key="1">
    <source>
        <dbReference type="EMBL" id="VFR27593.1"/>
    </source>
</evidence>
<reference evidence="1" key="1">
    <citation type="submission" date="2019-03" db="EMBL/GenBank/DDBJ databases">
        <authorList>
            <person name="Danneels B."/>
        </authorList>
    </citation>
    <scope>NUCLEOTIDE SEQUENCE</scope>
</reference>
<protein>
    <submittedName>
        <fullName evidence="1">Uncharacterized protein</fullName>
    </submittedName>
</protein>